<dbReference type="InterPro" id="IPR027267">
    <property type="entry name" value="AH/BAR_dom_sf"/>
</dbReference>
<protein>
    <recommendedName>
        <fullName evidence="3">SLM1/RGC1-like BAR-like domain-containing protein</fullName>
    </recommendedName>
</protein>
<dbReference type="STRING" id="61424.A0A2T9Y5I6"/>
<keyword evidence="5" id="KW-1185">Reference proteome</keyword>
<dbReference type="PANTHER" id="PTHR31941:SF1">
    <property type="entry name" value="CYTOSKELETAL SIGNALING PROTEIN SLM1"/>
    <property type="match status" value="1"/>
</dbReference>
<evidence type="ECO:0000256" key="2">
    <source>
        <dbReference type="SAM" id="MobiDB-lite"/>
    </source>
</evidence>
<dbReference type="Gene3D" id="1.20.1270.60">
    <property type="entry name" value="Arfaptin homology (AH) domain/BAR domain"/>
    <property type="match status" value="1"/>
</dbReference>
<accession>A0A2T9Y5I6</accession>
<feature type="compositionally biased region" description="Polar residues" evidence="2">
    <location>
        <begin position="620"/>
        <end position="654"/>
    </location>
</feature>
<gene>
    <name evidence="4" type="ORF">BB559_005961</name>
</gene>
<comment type="caution">
    <text evidence="4">The sequence shown here is derived from an EMBL/GenBank/DDBJ whole genome shotgun (WGS) entry which is preliminary data.</text>
</comment>
<feature type="domain" description="SLM1/RGC1-like BAR-like" evidence="3">
    <location>
        <begin position="127"/>
        <end position="307"/>
    </location>
</feature>
<evidence type="ECO:0000259" key="3">
    <source>
        <dbReference type="Pfam" id="PF20400"/>
    </source>
</evidence>
<dbReference type="Gene3D" id="2.30.29.30">
    <property type="entry name" value="Pleckstrin-homology domain (PH domain)/Phosphotyrosine-binding domain (PTB)"/>
    <property type="match status" value="1"/>
</dbReference>
<feature type="compositionally biased region" description="Polar residues" evidence="2">
    <location>
        <begin position="38"/>
        <end position="50"/>
    </location>
</feature>
<sequence>MSRFSKIFSQKHTSKSKPVLPISVLEPPSTPTRPSTTDNDSTQNPLNSQSQLSLAVQAIPNSFVGTGDQSDIIIRRLTSLSKIIEGYTTYFKGIITAQKDLESINQSSAKELLNPLNEEYLFMPLGSNGIQDATKGICDFLSSSLKTQSRKKLVVLENTYGSLKAINLDISQNMTRYNSRINPLYKNLTNLREQIEKLEKKLKLALEAFKESKDAAKVGDPFLINFELKKLVTKTLQAEDSLYKAVQTELTKFQAWEPAIMHRLFSSMTVYLRSEQISSEEIIKQLKVLETQFLSIEPNSETNLFFKKFDPYFKSPQGTSENPQKDKYDHDELNNPMLKIVKKGHLKRNPNKILNLITRSKNYTKCYSIITASGFMHCFDESNGIPTSQPDITFHLGSAIVKDAENSNIPRTTIILYVHRGTVKGSGITSKTKFSFRASTYEESIEWSKCIRNWTKISAEQLFLNESVTDVSHESEREHTIYSLPQGFSQSFFSDTQGHGLSNQLQSPDTQQLAAFSVPDLQPQNSPPIHQNTPYPMPQYYLGSYSVLPKHQSEPPNSSLPQIQNGQYQYPYQFYYPFPSIAQQLGQYTQLPPQQQVIHLQTPQNTTNNATTKAIEPAPQETTNNTTTKAIESTPKNEANTEQITNIRRNSYAKSVSSSSSSLKRYETATPNIKQSSVMESNSKPQHDLQSSLQNTTDVGNTSEQPDIQSPVFPTMQGIILPSAQQGYFSSVSFPNLNNLPPGTVLGNPVTKLPPGAIIYSPK</sequence>
<organism evidence="4 5">
    <name type="scientific">Furculomyces boomerangus</name>
    <dbReference type="NCBI Taxonomy" id="61424"/>
    <lineage>
        <taxon>Eukaryota</taxon>
        <taxon>Fungi</taxon>
        <taxon>Fungi incertae sedis</taxon>
        <taxon>Zoopagomycota</taxon>
        <taxon>Kickxellomycotina</taxon>
        <taxon>Harpellomycetes</taxon>
        <taxon>Harpellales</taxon>
        <taxon>Harpellaceae</taxon>
        <taxon>Furculomyces</taxon>
    </lineage>
</organism>
<dbReference type="EMBL" id="MBFT01000719">
    <property type="protein sequence ID" value="PVU87619.1"/>
    <property type="molecule type" value="Genomic_DNA"/>
</dbReference>
<dbReference type="Proteomes" id="UP000245699">
    <property type="component" value="Unassembled WGS sequence"/>
</dbReference>
<dbReference type="Pfam" id="PF20400">
    <property type="entry name" value="BAR_4"/>
    <property type="match status" value="1"/>
</dbReference>
<name>A0A2T9Y5I6_9FUNG</name>
<feature type="region of interest" description="Disordered" evidence="2">
    <location>
        <begin position="1"/>
        <end position="50"/>
    </location>
</feature>
<keyword evidence="1" id="KW-0175">Coiled coil</keyword>
<feature type="region of interest" description="Disordered" evidence="2">
    <location>
        <begin position="620"/>
        <end position="710"/>
    </location>
</feature>
<dbReference type="InterPro" id="IPR046868">
    <property type="entry name" value="BAR_4"/>
</dbReference>
<dbReference type="AlphaFoldDB" id="A0A2T9Y5I6"/>
<dbReference type="OrthoDB" id="5598057at2759"/>
<proteinExistence type="predicted"/>
<evidence type="ECO:0000313" key="5">
    <source>
        <dbReference type="Proteomes" id="UP000245699"/>
    </source>
</evidence>
<reference evidence="4 5" key="1">
    <citation type="journal article" date="2018" name="MBio">
        <title>Comparative Genomics Reveals the Core Gene Toolbox for the Fungus-Insect Symbiosis.</title>
        <authorList>
            <person name="Wang Y."/>
            <person name="Stata M."/>
            <person name="Wang W."/>
            <person name="Stajich J.E."/>
            <person name="White M.M."/>
            <person name="Moncalvo J.M."/>
        </authorList>
    </citation>
    <scope>NUCLEOTIDE SEQUENCE [LARGE SCALE GENOMIC DNA]</scope>
    <source>
        <strain evidence="4 5">AUS-77-4</strain>
    </source>
</reference>
<evidence type="ECO:0000313" key="4">
    <source>
        <dbReference type="EMBL" id="PVU87619.1"/>
    </source>
</evidence>
<dbReference type="SUPFAM" id="SSF50729">
    <property type="entry name" value="PH domain-like"/>
    <property type="match status" value="1"/>
</dbReference>
<feature type="compositionally biased region" description="Polar residues" evidence="2">
    <location>
        <begin position="669"/>
        <end position="708"/>
    </location>
</feature>
<dbReference type="InterPro" id="IPR011993">
    <property type="entry name" value="PH-like_dom_sf"/>
</dbReference>
<feature type="coiled-coil region" evidence="1">
    <location>
        <begin position="181"/>
        <end position="215"/>
    </location>
</feature>
<evidence type="ECO:0000256" key="1">
    <source>
        <dbReference type="SAM" id="Coils"/>
    </source>
</evidence>
<dbReference type="SUPFAM" id="SSF103657">
    <property type="entry name" value="BAR/IMD domain-like"/>
    <property type="match status" value="1"/>
</dbReference>
<dbReference type="PANTHER" id="PTHR31941">
    <property type="entry name" value="CYTOSKELETAL SIGNALING PROTEIN SLM1"/>
    <property type="match status" value="1"/>
</dbReference>